<dbReference type="Pfam" id="PF00651">
    <property type="entry name" value="BTB"/>
    <property type="match status" value="1"/>
</dbReference>
<dbReference type="OrthoDB" id="2499658at2759"/>
<dbReference type="GO" id="GO:0005096">
    <property type="term" value="F:GTPase activator activity"/>
    <property type="evidence" value="ECO:0007669"/>
    <property type="project" value="UniProtKB-KW"/>
</dbReference>
<keyword evidence="3" id="KW-0175">Coiled coil</keyword>
<dbReference type="SMART" id="SM00225">
    <property type="entry name" value="BTB"/>
    <property type="match status" value="1"/>
</dbReference>
<proteinExistence type="predicted"/>
<gene>
    <name evidence="6" type="primary">Dyak\GE17040</name>
    <name evidence="6" type="synonym">dyak_GLEANR_18405</name>
    <name evidence="6" type="synonym">GE17040</name>
    <name evidence="6" type="ORF">Dyak_GE17040</name>
</gene>
<reference evidence="6 7" key="1">
    <citation type="journal article" date="2007" name="Nature">
        <title>Evolution of genes and genomes on the Drosophila phylogeny.</title>
        <authorList>
            <consortium name="Drosophila 12 Genomes Consortium"/>
            <person name="Clark A.G."/>
            <person name="Eisen M.B."/>
            <person name="Smith D.R."/>
            <person name="Bergman C.M."/>
            <person name="Oliver B."/>
            <person name="Markow T.A."/>
            <person name="Kaufman T.C."/>
            <person name="Kellis M."/>
            <person name="Gelbart W."/>
            <person name="Iyer V.N."/>
            <person name="Pollard D.A."/>
            <person name="Sackton T.B."/>
            <person name="Larracuente A.M."/>
            <person name="Singh N.D."/>
            <person name="Abad J.P."/>
            <person name="Abt D.N."/>
            <person name="Adryan B."/>
            <person name="Aguade M."/>
            <person name="Akashi H."/>
            <person name="Anderson W.W."/>
            <person name="Aquadro C.F."/>
            <person name="Ardell D.H."/>
            <person name="Arguello R."/>
            <person name="Artieri C.G."/>
            <person name="Barbash D.A."/>
            <person name="Barker D."/>
            <person name="Barsanti P."/>
            <person name="Batterham P."/>
            <person name="Batzoglou S."/>
            <person name="Begun D."/>
            <person name="Bhutkar A."/>
            <person name="Blanco E."/>
            <person name="Bosak S.A."/>
            <person name="Bradley R.K."/>
            <person name="Brand A.D."/>
            <person name="Brent M.R."/>
            <person name="Brooks A.N."/>
            <person name="Brown R.H."/>
            <person name="Butlin R.K."/>
            <person name="Caggese C."/>
            <person name="Calvi B.R."/>
            <person name="Bernardo de Carvalho A."/>
            <person name="Caspi A."/>
            <person name="Castrezana S."/>
            <person name="Celniker S.E."/>
            <person name="Chang J.L."/>
            <person name="Chapple C."/>
            <person name="Chatterji S."/>
            <person name="Chinwalla A."/>
            <person name="Civetta A."/>
            <person name="Clifton S.W."/>
            <person name="Comeron J.M."/>
            <person name="Costello J.C."/>
            <person name="Coyne J.A."/>
            <person name="Daub J."/>
            <person name="David R.G."/>
            <person name="Delcher A.L."/>
            <person name="Delehaunty K."/>
            <person name="Do C.B."/>
            <person name="Ebling H."/>
            <person name="Edwards K."/>
            <person name="Eickbush T."/>
            <person name="Evans J.D."/>
            <person name="Filipski A."/>
            <person name="Findeiss S."/>
            <person name="Freyhult E."/>
            <person name="Fulton L."/>
            <person name="Fulton R."/>
            <person name="Garcia A.C."/>
            <person name="Gardiner A."/>
            <person name="Garfield D.A."/>
            <person name="Garvin B.E."/>
            <person name="Gibson G."/>
            <person name="Gilbert D."/>
            <person name="Gnerre S."/>
            <person name="Godfrey J."/>
            <person name="Good R."/>
            <person name="Gotea V."/>
            <person name="Gravely B."/>
            <person name="Greenberg A.J."/>
            <person name="Griffiths-Jones S."/>
            <person name="Gross S."/>
            <person name="Guigo R."/>
            <person name="Gustafson E.A."/>
            <person name="Haerty W."/>
            <person name="Hahn M.W."/>
            <person name="Halligan D.L."/>
            <person name="Halpern A.L."/>
            <person name="Halter G.M."/>
            <person name="Han M.V."/>
            <person name="Heger A."/>
            <person name="Hillier L."/>
            <person name="Hinrichs A.S."/>
            <person name="Holmes I."/>
            <person name="Hoskins R.A."/>
            <person name="Hubisz M.J."/>
            <person name="Hultmark D."/>
            <person name="Huntley M.A."/>
            <person name="Jaffe D.B."/>
            <person name="Jagadeeshan S."/>
            <person name="Jeck W.R."/>
            <person name="Johnson J."/>
            <person name="Jones C.D."/>
            <person name="Jordan W.C."/>
            <person name="Karpen G.H."/>
            <person name="Kataoka E."/>
            <person name="Keightley P.D."/>
            <person name="Kheradpour P."/>
            <person name="Kirkness E.F."/>
            <person name="Koerich L.B."/>
            <person name="Kristiansen K."/>
            <person name="Kudrna D."/>
            <person name="Kulathinal R.J."/>
            <person name="Kumar S."/>
            <person name="Kwok R."/>
            <person name="Lander E."/>
            <person name="Langley C.H."/>
            <person name="Lapoint R."/>
            <person name="Lazzaro B.P."/>
            <person name="Lee S.J."/>
            <person name="Levesque L."/>
            <person name="Li R."/>
            <person name="Lin C.F."/>
            <person name="Lin M.F."/>
            <person name="Lindblad-Toh K."/>
            <person name="Llopart A."/>
            <person name="Long M."/>
            <person name="Low L."/>
            <person name="Lozovsky E."/>
            <person name="Lu J."/>
            <person name="Luo M."/>
            <person name="Machado C.A."/>
            <person name="Makalowski W."/>
            <person name="Marzo M."/>
            <person name="Matsuda M."/>
            <person name="Matzkin L."/>
            <person name="McAllister B."/>
            <person name="McBride C.S."/>
            <person name="McKernan B."/>
            <person name="McKernan K."/>
            <person name="Mendez-Lago M."/>
            <person name="Minx P."/>
            <person name="Mollenhauer M.U."/>
            <person name="Montooth K."/>
            <person name="Mount S.M."/>
            <person name="Mu X."/>
            <person name="Myers E."/>
            <person name="Negre B."/>
            <person name="Newfeld S."/>
            <person name="Nielsen R."/>
            <person name="Noor M.A."/>
            <person name="O'Grady P."/>
            <person name="Pachter L."/>
            <person name="Papaceit M."/>
            <person name="Parisi M.J."/>
            <person name="Parisi M."/>
            <person name="Parts L."/>
            <person name="Pedersen J.S."/>
            <person name="Pesole G."/>
            <person name="Phillippy A.M."/>
            <person name="Ponting C.P."/>
            <person name="Pop M."/>
            <person name="Porcelli D."/>
            <person name="Powell J.R."/>
            <person name="Prohaska S."/>
            <person name="Pruitt K."/>
            <person name="Puig M."/>
            <person name="Quesneville H."/>
            <person name="Ram K.R."/>
            <person name="Rand D."/>
            <person name="Rasmussen M.D."/>
            <person name="Reed L.K."/>
            <person name="Reenan R."/>
            <person name="Reily A."/>
            <person name="Remington K.A."/>
            <person name="Rieger T.T."/>
            <person name="Ritchie M.G."/>
            <person name="Robin C."/>
            <person name="Rogers Y.H."/>
            <person name="Rohde C."/>
            <person name="Rozas J."/>
            <person name="Rubenfield M.J."/>
            <person name="Ruiz A."/>
            <person name="Russo S."/>
            <person name="Salzberg S.L."/>
            <person name="Sanchez-Gracia A."/>
            <person name="Saranga D.J."/>
            <person name="Sato H."/>
            <person name="Schaeffer S.W."/>
            <person name="Schatz M.C."/>
            <person name="Schlenke T."/>
            <person name="Schwartz R."/>
            <person name="Segarra C."/>
            <person name="Singh R.S."/>
            <person name="Sirot L."/>
            <person name="Sirota M."/>
            <person name="Sisneros N.B."/>
            <person name="Smith C.D."/>
            <person name="Smith T.F."/>
            <person name="Spieth J."/>
            <person name="Stage D.E."/>
            <person name="Stark A."/>
            <person name="Stephan W."/>
            <person name="Strausberg R.L."/>
            <person name="Strempel S."/>
            <person name="Sturgill D."/>
            <person name="Sutton G."/>
            <person name="Sutton G.G."/>
            <person name="Tao W."/>
            <person name="Teichmann S."/>
            <person name="Tobari Y.N."/>
            <person name="Tomimura Y."/>
            <person name="Tsolas J.M."/>
            <person name="Valente V.L."/>
            <person name="Venter E."/>
            <person name="Venter J.C."/>
            <person name="Vicario S."/>
            <person name="Vieira F.G."/>
            <person name="Vilella A.J."/>
            <person name="Villasante A."/>
            <person name="Walenz B."/>
            <person name="Wang J."/>
            <person name="Wasserman M."/>
            <person name="Watts T."/>
            <person name="Wilson D."/>
            <person name="Wilson R.K."/>
            <person name="Wing R.A."/>
            <person name="Wolfner M.F."/>
            <person name="Wong A."/>
            <person name="Wong G.K."/>
            <person name="Wu C.I."/>
            <person name="Wu G."/>
            <person name="Yamamoto D."/>
            <person name="Yang H.P."/>
            <person name="Yang S.P."/>
            <person name="Yorke J.A."/>
            <person name="Yoshida K."/>
            <person name="Zdobnov E."/>
            <person name="Zhang P."/>
            <person name="Zhang Y."/>
            <person name="Zimin A.V."/>
            <person name="Baldwin J."/>
            <person name="Abdouelleil A."/>
            <person name="Abdulkadir J."/>
            <person name="Abebe A."/>
            <person name="Abera B."/>
            <person name="Abreu J."/>
            <person name="Acer S.C."/>
            <person name="Aftuck L."/>
            <person name="Alexander A."/>
            <person name="An P."/>
            <person name="Anderson E."/>
            <person name="Anderson S."/>
            <person name="Arachi H."/>
            <person name="Azer M."/>
            <person name="Bachantsang P."/>
            <person name="Barry A."/>
            <person name="Bayul T."/>
            <person name="Berlin A."/>
            <person name="Bessette D."/>
            <person name="Bloom T."/>
            <person name="Blye J."/>
            <person name="Boguslavskiy L."/>
            <person name="Bonnet C."/>
            <person name="Boukhgalter B."/>
            <person name="Bourzgui I."/>
            <person name="Brown A."/>
            <person name="Cahill P."/>
            <person name="Channer S."/>
            <person name="Cheshatsang Y."/>
            <person name="Chuda L."/>
            <person name="Citroen M."/>
            <person name="Collymore A."/>
            <person name="Cooke P."/>
            <person name="Costello M."/>
            <person name="D'Aco K."/>
            <person name="Daza R."/>
            <person name="De Haan G."/>
            <person name="DeGray S."/>
            <person name="DeMaso C."/>
            <person name="Dhargay N."/>
            <person name="Dooley K."/>
            <person name="Dooley E."/>
            <person name="Doricent M."/>
            <person name="Dorje P."/>
            <person name="Dorjee K."/>
            <person name="Dupes A."/>
            <person name="Elong R."/>
            <person name="Falk J."/>
            <person name="Farina A."/>
            <person name="Faro S."/>
            <person name="Ferguson D."/>
            <person name="Fisher S."/>
            <person name="Foley C.D."/>
            <person name="Franke A."/>
            <person name="Friedrich D."/>
            <person name="Gadbois L."/>
            <person name="Gearin G."/>
            <person name="Gearin C.R."/>
            <person name="Giannoukos G."/>
            <person name="Goode T."/>
            <person name="Graham J."/>
            <person name="Grandbois E."/>
            <person name="Grewal S."/>
            <person name="Gyaltsen K."/>
            <person name="Hafez N."/>
            <person name="Hagos B."/>
            <person name="Hall J."/>
            <person name="Henson C."/>
            <person name="Hollinger A."/>
            <person name="Honan T."/>
            <person name="Huard M.D."/>
            <person name="Hughes L."/>
            <person name="Hurhula B."/>
            <person name="Husby M.E."/>
            <person name="Kamat A."/>
            <person name="Kanga B."/>
            <person name="Kashin S."/>
            <person name="Khazanovich D."/>
            <person name="Kisner P."/>
            <person name="Lance K."/>
            <person name="Lara M."/>
            <person name="Lee W."/>
            <person name="Lennon N."/>
            <person name="Letendre F."/>
            <person name="LeVine R."/>
            <person name="Lipovsky A."/>
            <person name="Liu X."/>
            <person name="Liu J."/>
            <person name="Liu S."/>
            <person name="Lokyitsang T."/>
            <person name="Lokyitsang Y."/>
            <person name="Lubonja R."/>
            <person name="Lui A."/>
            <person name="MacDonald P."/>
            <person name="Magnisalis V."/>
            <person name="Maru K."/>
            <person name="Matthews C."/>
            <person name="McCusker W."/>
            <person name="McDonough S."/>
            <person name="Mehta T."/>
            <person name="Meldrim J."/>
            <person name="Meneus L."/>
            <person name="Mihai O."/>
            <person name="Mihalev A."/>
            <person name="Mihova T."/>
            <person name="Mittelman R."/>
            <person name="Mlenga V."/>
            <person name="Montmayeur A."/>
            <person name="Mulrain L."/>
            <person name="Navidi A."/>
            <person name="Naylor J."/>
            <person name="Negash T."/>
            <person name="Nguyen T."/>
            <person name="Nguyen N."/>
            <person name="Nicol R."/>
            <person name="Norbu C."/>
            <person name="Norbu N."/>
            <person name="Novod N."/>
            <person name="O'Neill B."/>
            <person name="Osman S."/>
            <person name="Markiewicz E."/>
            <person name="Oyono O.L."/>
            <person name="Patti C."/>
            <person name="Phunkhang P."/>
            <person name="Pierre F."/>
            <person name="Priest M."/>
            <person name="Raghuraman S."/>
            <person name="Rege F."/>
            <person name="Reyes R."/>
            <person name="Rise C."/>
            <person name="Rogov P."/>
            <person name="Ross K."/>
            <person name="Ryan E."/>
            <person name="Settipalli S."/>
            <person name="Shea T."/>
            <person name="Sherpa N."/>
            <person name="Shi L."/>
            <person name="Shih D."/>
            <person name="Sparrow T."/>
            <person name="Spaulding J."/>
            <person name="Stalker J."/>
            <person name="Stange-Thomann N."/>
            <person name="Stavropoulos S."/>
            <person name="Stone C."/>
            <person name="Strader C."/>
            <person name="Tesfaye S."/>
            <person name="Thomson T."/>
            <person name="Thoulutsang Y."/>
            <person name="Thoulutsang D."/>
            <person name="Topham K."/>
            <person name="Topping I."/>
            <person name="Tsamla T."/>
            <person name="Vassiliev H."/>
            <person name="Vo A."/>
            <person name="Wangchuk T."/>
            <person name="Wangdi T."/>
            <person name="Weiand M."/>
            <person name="Wilkinson J."/>
            <person name="Wilson A."/>
            <person name="Yadav S."/>
            <person name="Young G."/>
            <person name="Yu Q."/>
            <person name="Zembek L."/>
            <person name="Zhong D."/>
            <person name="Zimmer A."/>
            <person name="Zwirko Z."/>
            <person name="Jaffe D.B."/>
            <person name="Alvarez P."/>
            <person name="Brockman W."/>
            <person name="Butler J."/>
            <person name="Chin C."/>
            <person name="Gnerre S."/>
            <person name="Grabherr M."/>
            <person name="Kleber M."/>
            <person name="Mauceli E."/>
            <person name="MacCallum I."/>
        </authorList>
    </citation>
    <scope>NUCLEOTIDE SEQUENCE [LARGE SCALE GENOMIC DNA]</scope>
    <source>
        <strain evidence="7">Tai18E2 / Tucson 14021-0261.01</strain>
    </source>
</reference>
<dbReference type="CDD" id="cd08368">
    <property type="entry name" value="LIM"/>
    <property type="match status" value="1"/>
</dbReference>
<feature type="region of interest" description="Disordered" evidence="4">
    <location>
        <begin position="1387"/>
        <end position="1424"/>
    </location>
</feature>
<dbReference type="EMBL" id="CM000162">
    <property type="protein sequence ID" value="KRK06195.1"/>
    <property type="molecule type" value="Genomic_DNA"/>
</dbReference>
<dbReference type="SUPFAM" id="SSF54695">
    <property type="entry name" value="POZ domain"/>
    <property type="match status" value="1"/>
</dbReference>
<feature type="compositionally biased region" description="Basic and acidic residues" evidence="4">
    <location>
        <begin position="1397"/>
        <end position="1420"/>
    </location>
</feature>
<feature type="region of interest" description="Disordered" evidence="4">
    <location>
        <begin position="43"/>
        <end position="74"/>
    </location>
</feature>
<dbReference type="Gene3D" id="2.10.110.10">
    <property type="entry name" value="Cysteine Rich Protein"/>
    <property type="match status" value="1"/>
</dbReference>
<feature type="compositionally biased region" description="Basic and acidic residues" evidence="4">
    <location>
        <begin position="390"/>
        <end position="401"/>
    </location>
</feature>
<dbReference type="PANTHER" id="PTHR15711">
    <property type="entry name" value="RAP GTPASE-ACTIVATING PROTEIN"/>
    <property type="match status" value="1"/>
</dbReference>
<dbReference type="KEGG" id="dya:Dyak_GE17040"/>
<protein>
    <submittedName>
        <fullName evidence="6">Uncharacterized protein, isoform D</fullName>
    </submittedName>
</protein>
<dbReference type="InterPro" id="IPR000210">
    <property type="entry name" value="BTB/POZ_dom"/>
</dbReference>
<feature type="region of interest" description="Disordered" evidence="4">
    <location>
        <begin position="1336"/>
        <end position="1365"/>
    </location>
</feature>
<evidence type="ECO:0000259" key="5">
    <source>
        <dbReference type="PROSITE" id="PS50085"/>
    </source>
</evidence>
<dbReference type="InterPro" id="IPR050989">
    <property type="entry name" value="Rap1_Ran_GAP"/>
</dbReference>
<feature type="compositionally biased region" description="Polar residues" evidence="4">
    <location>
        <begin position="467"/>
        <end position="487"/>
    </location>
</feature>
<dbReference type="SUPFAM" id="SSF111347">
    <property type="entry name" value="Rap/Ran-GAP"/>
    <property type="match status" value="1"/>
</dbReference>
<feature type="region of interest" description="Disordered" evidence="4">
    <location>
        <begin position="1158"/>
        <end position="1209"/>
    </location>
</feature>
<keyword evidence="7" id="KW-1185">Reference proteome</keyword>
<evidence type="ECO:0000256" key="1">
    <source>
        <dbReference type="ARBA" id="ARBA00022468"/>
    </source>
</evidence>
<feature type="region of interest" description="Disordered" evidence="4">
    <location>
        <begin position="710"/>
        <end position="729"/>
    </location>
</feature>
<dbReference type="GO" id="GO:0051056">
    <property type="term" value="P:regulation of small GTPase mediated signal transduction"/>
    <property type="evidence" value="ECO:0007669"/>
    <property type="project" value="InterPro"/>
</dbReference>
<feature type="compositionally biased region" description="Low complexity" evidence="4">
    <location>
        <begin position="311"/>
        <end position="326"/>
    </location>
</feature>
<dbReference type="FunFam" id="3.40.50.11210:FF:000002">
    <property type="entry name" value="Signal-induced proliferation-associated 1-like protein 1"/>
    <property type="match status" value="1"/>
</dbReference>
<keyword evidence="1" id="KW-0343">GTPase activation</keyword>
<feature type="region of interest" description="Disordered" evidence="4">
    <location>
        <begin position="211"/>
        <end position="487"/>
    </location>
</feature>
<feature type="domain" description="Rap-GAP" evidence="5">
    <location>
        <begin position="842"/>
        <end position="1060"/>
    </location>
</feature>
<feature type="compositionally biased region" description="Polar residues" evidence="4">
    <location>
        <begin position="268"/>
        <end position="289"/>
    </location>
</feature>
<dbReference type="Gene3D" id="3.30.710.10">
    <property type="entry name" value="Potassium Channel Kv1.1, Chain A"/>
    <property type="match status" value="1"/>
</dbReference>
<evidence type="ECO:0000256" key="4">
    <source>
        <dbReference type="SAM" id="MobiDB-lite"/>
    </source>
</evidence>
<sequence length="1678" mass="190981">MTMTAICFVCNLPIMSHQVGLVWQGGNGWDDLVREQLEESTIRQRLGGRRDSAAQITTPPSTSPPPGLQRRRRSSLAQLTDILREWSGGTKQQQQQQHHSQQQQQQQLQQASRSKAQLNRRETLADLARSLPWRTSTTTDASTGAGGSGAGCTTYMAPRKRRESSADSGIRSMRSRRDSNTAEFVRHWNRRESGAVEEQPSVSVPVVVECSKSASRRGSGESYLSSSRRDSNVAGRVTTPPPPGKYQMAKKRDSLAAPEFPNFRQEQRPSTSSAGSCSDHSMPLISTHSSTHHLAHQQVDSACQALPPPTIITSSVTPPATSPTAPKGRRDSQTQCGRVNRRDSKAGVSPERAPRLQRLQRQATAFDEGCLPGGSRRGSQPALSPDPPDDCERRTSRRDSLSPDSASRGGRRDSRTHLSPDRSHERDGSPRRHTLRRQSSSAARSPRSPDSNSCCSSRDPSPCSRPQTQPTVEQNQRPAIRRQSTTEEILIARGFRRQSTTEEMIRCRNFRRQSSQSDDVCRYRGRRDSSAQIIDGTIGTMTVETTSTFFDSSTQTEPSPLYDNNHYHEECLRCNSCGLNLTGPNQKRARRFKNQILCDLHFADVALMECSDFMQQLRSFKPQSLGCAVARRKSSTTLIFPLPPQACSDEFCEEYPHNLMPTPGYWIECSRQKITMPTPHTIWDESDSEHEDIRAGSASDAYLERECSDLYEDDEDSEATPSPRKKTTIEEQWDQQGAFELISVEQETYEKYFYGTEHWNYFTSDEDLGPVILSIKQETLNGRDQFRILVRAGSYTVHGLIPASCVFADRYNREEVVRSLGKEVNLNPPLTLGQLPDTPEELLKLDQVFIKSELKVGVIFVKEDQYTEEQILDNNENSPLFDEFLTLLGDRVRLRGFDKYKGGLDTVHDLTGLFSVYTNWRNIEIMFHVSTLLPYEKHDPQKLQRKRHIGNDIVCVVFLEADNTRFSPACIKSHFLHTFILVRVSARIKHKPTRYEVSVVTRDEVGAYKPYLWEQSVFEKGPMFREWLLTKIVNGERASYSAPKFARMQERTRSQMLEDLVMNLSNHAETGQIPKPYRRGSWRPIGEDEYIKMLHARVLDNNTHHEQQQQQQQLLLQQQHMQHMQHMPHMQHLQPSHNICCYCNSNNNATELQTAAATHNNNNDNNTTTTSTHRHNNNNNNCYSEQQQQQLPQQQQHESQQPQQHQLQHQLQLSTSSLTHTSCCAMLHLCARHSHMRPSSPLLDSVRDQFEDYDQLAKDFTRVFLNEEPSCLTNAHLFDVVFLVGQSKQKARFIGVRAILGVRSRVFQEMLYGIQTGFGSPQIPVAEIFARPAPSLVSPQNQKPKSNNYLTVPDSDSIRPKSVPSSPMVKRAFSRLGTITAGWGRSIRNKNTNQLNPDDKKKWISSTDYRDSKDKDKDKPGNNQLAVPRLSVCADAQKVDRAKLAQTEFNIIEFDPDTFRVLLDYLHTGTCPLTCVSIPGLLCAAEHYDLPELLQACFHHCKQFLRIEVVCPMLISLENYYWRYTSASELVNMILSFVESKAHSLFKCPEFLHLSESMVQMIMCRELQTPEIRKFEAMLAWAQHKVGKLKNHPNKDTQFEFECIMERLTRDLNLCRISPSELLTVVLPSKSMKNERIMETLMVQVNLGTYRMPELDAYRQQLRQQESAEATVQVHRGG</sequence>
<evidence type="ECO:0000313" key="7">
    <source>
        <dbReference type="Proteomes" id="UP000002282"/>
    </source>
</evidence>
<dbReference type="InterPro" id="IPR035974">
    <property type="entry name" value="Rap/Ran-GAP_sf"/>
</dbReference>
<evidence type="ECO:0000256" key="3">
    <source>
        <dbReference type="ARBA" id="ARBA00023054"/>
    </source>
</evidence>
<keyword evidence="2" id="KW-0597">Phosphoprotein</keyword>
<dbReference type="Pfam" id="PF02145">
    <property type="entry name" value="Rap_GAP"/>
    <property type="match status" value="1"/>
</dbReference>
<evidence type="ECO:0000313" key="6">
    <source>
        <dbReference type="EMBL" id="KRK06195.1"/>
    </source>
</evidence>
<name>A0A0R1EDL0_DROYA</name>
<dbReference type="InterPro" id="IPR000331">
    <property type="entry name" value="Rap/Ran_GAP_dom"/>
</dbReference>
<feature type="compositionally biased region" description="Low complexity" evidence="4">
    <location>
        <begin position="437"/>
        <end position="466"/>
    </location>
</feature>
<dbReference type="Gene3D" id="3.40.50.11210">
    <property type="entry name" value="Rap/Ran-GAP"/>
    <property type="match status" value="1"/>
</dbReference>
<accession>A0A0R1EDL0</accession>
<dbReference type="GO" id="GO:0005737">
    <property type="term" value="C:cytoplasm"/>
    <property type="evidence" value="ECO:0007669"/>
    <property type="project" value="TreeGrafter"/>
</dbReference>
<dbReference type="PANTHER" id="PTHR15711:SF25">
    <property type="entry name" value="RADISH, ISOFORM I"/>
    <property type="match status" value="1"/>
</dbReference>
<dbReference type="Proteomes" id="UP000002282">
    <property type="component" value="Chromosome X"/>
</dbReference>
<dbReference type="Gene3D" id="6.10.140.210">
    <property type="match status" value="1"/>
</dbReference>
<feature type="compositionally biased region" description="Basic and acidic residues" evidence="4">
    <location>
        <begin position="43"/>
        <end position="52"/>
    </location>
</feature>
<feature type="compositionally biased region" description="Polar residues" evidence="4">
    <location>
        <begin position="1337"/>
        <end position="1350"/>
    </location>
</feature>
<dbReference type="PROSITE" id="PS50085">
    <property type="entry name" value="RAPGAP"/>
    <property type="match status" value="1"/>
</dbReference>
<feature type="compositionally biased region" description="Basic and acidic residues" evidence="4">
    <location>
        <begin position="410"/>
        <end position="430"/>
    </location>
</feature>
<organism evidence="6 7">
    <name type="scientific">Drosophila yakuba</name>
    <name type="common">Fruit fly</name>
    <dbReference type="NCBI Taxonomy" id="7245"/>
    <lineage>
        <taxon>Eukaryota</taxon>
        <taxon>Metazoa</taxon>
        <taxon>Ecdysozoa</taxon>
        <taxon>Arthropoda</taxon>
        <taxon>Hexapoda</taxon>
        <taxon>Insecta</taxon>
        <taxon>Pterygota</taxon>
        <taxon>Neoptera</taxon>
        <taxon>Endopterygota</taxon>
        <taxon>Diptera</taxon>
        <taxon>Brachycera</taxon>
        <taxon>Muscomorpha</taxon>
        <taxon>Ephydroidea</taxon>
        <taxon>Drosophilidae</taxon>
        <taxon>Drosophila</taxon>
        <taxon>Sophophora</taxon>
    </lineage>
</organism>
<feature type="compositionally biased region" description="Low complexity" evidence="4">
    <location>
        <begin position="92"/>
        <end position="110"/>
    </location>
</feature>
<feature type="region of interest" description="Disordered" evidence="4">
    <location>
        <begin position="88"/>
        <end position="181"/>
    </location>
</feature>
<reference evidence="6 7" key="2">
    <citation type="journal article" date="2007" name="PLoS Biol.">
        <title>Principles of genome evolution in the Drosophila melanogaster species group.</title>
        <authorList>
            <person name="Ranz J.M."/>
            <person name="Maurin D."/>
            <person name="Chan Y.S."/>
            <person name="von Grotthuss M."/>
            <person name="Hillier L.W."/>
            <person name="Roote J."/>
            <person name="Ashburner M."/>
            <person name="Bergman C.M."/>
        </authorList>
    </citation>
    <scope>NUCLEOTIDE SEQUENCE [LARGE SCALE GENOMIC DNA]</scope>
    <source>
        <strain evidence="7">Tai18E2 / Tucson 14021-0261.01</strain>
    </source>
</reference>
<evidence type="ECO:0000256" key="2">
    <source>
        <dbReference type="ARBA" id="ARBA00022553"/>
    </source>
</evidence>
<dbReference type="Pfam" id="PF21022">
    <property type="entry name" value="Rap-GAP_dimer"/>
    <property type="match status" value="1"/>
</dbReference>
<dbReference type="InterPro" id="IPR011333">
    <property type="entry name" value="SKP1/BTB/POZ_sf"/>
</dbReference>